<comment type="caution">
    <text evidence="1">The sequence shown here is derived from an EMBL/GenBank/DDBJ whole genome shotgun (WGS) entry which is preliminary data.</text>
</comment>
<accession>X6NYH5</accession>
<name>X6NYH5_RETFI</name>
<dbReference type="Proteomes" id="UP000023152">
    <property type="component" value="Unassembled WGS sequence"/>
</dbReference>
<dbReference type="AlphaFoldDB" id="X6NYH5"/>
<organism evidence="1 2">
    <name type="scientific">Reticulomyxa filosa</name>
    <dbReference type="NCBI Taxonomy" id="46433"/>
    <lineage>
        <taxon>Eukaryota</taxon>
        <taxon>Sar</taxon>
        <taxon>Rhizaria</taxon>
        <taxon>Retaria</taxon>
        <taxon>Foraminifera</taxon>
        <taxon>Monothalamids</taxon>
        <taxon>Reticulomyxidae</taxon>
        <taxon>Reticulomyxa</taxon>
    </lineage>
</organism>
<proteinExistence type="predicted"/>
<evidence type="ECO:0000313" key="2">
    <source>
        <dbReference type="Proteomes" id="UP000023152"/>
    </source>
</evidence>
<reference evidence="1 2" key="1">
    <citation type="journal article" date="2013" name="Curr. Biol.">
        <title>The Genome of the Foraminiferan Reticulomyxa filosa.</title>
        <authorList>
            <person name="Glockner G."/>
            <person name="Hulsmann N."/>
            <person name="Schleicher M."/>
            <person name="Noegel A.A."/>
            <person name="Eichinger L."/>
            <person name="Gallinger C."/>
            <person name="Pawlowski J."/>
            <person name="Sierra R."/>
            <person name="Euteneuer U."/>
            <person name="Pillet L."/>
            <person name="Moustafa A."/>
            <person name="Platzer M."/>
            <person name="Groth M."/>
            <person name="Szafranski K."/>
            <person name="Schliwa M."/>
        </authorList>
    </citation>
    <scope>NUCLEOTIDE SEQUENCE [LARGE SCALE GENOMIC DNA]</scope>
</reference>
<keyword evidence="2" id="KW-1185">Reference proteome</keyword>
<evidence type="ECO:0000313" key="1">
    <source>
        <dbReference type="EMBL" id="ETO31041.1"/>
    </source>
</evidence>
<protein>
    <submittedName>
        <fullName evidence="1">Uncharacterized protein</fullName>
    </submittedName>
</protein>
<gene>
    <name evidence="1" type="ORF">RFI_06078</name>
</gene>
<dbReference type="EMBL" id="ASPP01005164">
    <property type="protein sequence ID" value="ETO31041.1"/>
    <property type="molecule type" value="Genomic_DNA"/>
</dbReference>
<sequence>MEFSCCYYIAVTMPTAFACPIFTITVNERVFKLIFFSQDKKLIQLNIVLSTSVCLKNFDKITIPKIRKLAQLLNIFEMTFYFQKTQQKSANVYRNLEKKFSKVFISKTKNSSDKIYNKYTNIKKSTT</sequence>